<evidence type="ECO:0000313" key="9">
    <source>
        <dbReference type="EMBL" id="AYO30904.1"/>
    </source>
</evidence>
<dbReference type="Gene3D" id="1.20.1530.20">
    <property type="match status" value="1"/>
</dbReference>
<dbReference type="AlphaFoldDB" id="A0A3G2R5S2"/>
<dbReference type="Pfam" id="PF03547">
    <property type="entry name" value="Mem_trans"/>
    <property type="match status" value="1"/>
</dbReference>
<evidence type="ECO:0000256" key="5">
    <source>
        <dbReference type="ARBA" id="ARBA00022692"/>
    </source>
</evidence>
<dbReference type="GO" id="GO:0055085">
    <property type="term" value="P:transmembrane transport"/>
    <property type="evidence" value="ECO:0007669"/>
    <property type="project" value="InterPro"/>
</dbReference>
<evidence type="ECO:0000256" key="2">
    <source>
        <dbReference type="ARBA" id="ARBA00010145"/>
    </source>
</evidence>
<dbReference type="KEGG" id="bacg:D2962_10005"/>
<evidence type="ECO:0000256" key="3">
    <source>
        <dbReference type="ARBA" id="ARBA00022448"/>
    </source>
</evidence>
<dbReference type="GO" id="GO:0005886">
    <property type="term" value="C:plasma membrane"/>
    <property type="evidence" value="ECO:0007669"/>
    <property type="project" value="UniProtKB-SubCell"/>
</dbReference>
<keyword evidence="5 8" id="KW-0812">Transmembrane</keyword>
<feature type="transmembrane region" description="Helical" evidence="8">
    <location>
        <begin position="6"/>
        <end position="24"/>
    </location>
</feature>
<dbReference type="EMBL" id="CP033169">
    <property type="protein sequence ID" value="AYO30904.1"/>
    <property type="molecule type" value="Genomic_DNA"/>
</dbReference>
<sequence length="314" mass="35266">MAILQSAQSIFSIMLMIFLGYVLTSWKWFDENSSKLLVNLVVKISLPLLMIHDLMNNFDREKLLTSAGGLVVPFTSIALCYLLSFVVSEMAKIQTGRQGVFRSMFFNSNTIFMGLPINLALFGEKSIPYVLLYYIANTVYFWTLGVYEINRDGNDRPQKLFCLETVKQILSPPLVSFLLAVVMIMLGIRLPSFIMDTFRYLGNLTTPISMLFIGITIHSIDLKTIRITKDMLVLFAGRFVISPLSILLLTMVFPLPPLMRNVFVIQAAMPVMTNTAIVSKAYGADSEYVAVMITATTIATIFVVPIYMAILKLV</sequence>
<keyword evidence="6 8" id="KW-1133">Transmembrane helix</keyword>
<protein>
    <submittedName>
        <fullName evidence="9">AEC family transporter</fullName>
    </submittedName>
</protein>
<organism evidence="9 10">
    <name type="scientific">Biomaibacter acetigenes</name>
    <dbReference type="NCBI Taxonomy" id="2316383"/>
    <lineage>
        <taxon>Bacteria</taxon>
        <taxon>Bacillati</taxon>
        <taxon>Bacillota</taxon>
        <taxon>Clostridia</taxon>
        <taxon>Thermosediminibacterales</taxon>
        <taxon>Tepidanaerobacteraceae</taxon>
        <taxon>Biomaibacter</taxon>
    </lineage>
</organism>
<dbReference type="PANTHER" id="PTHR36838">
    <property type="entry name" value="AUXIN EFFLUX CARRIER FAMILY PROTEIN"/>
    <property type="match status" value="1"/>
</dbReference>
<keyword evidence="3" id="KW-0813">Transport</keyword>
<feature type="transmembrane region" description="Helical" evidence="8">
    <location>
        <begin position="288"/>
        <end position="310"/>
    </location>
</feature>
<dbReference type="PANTHER" id="PTHR36838:SF1">
    <property type="entry name" value="SLR1864 PROTEIN"/>
    <property type="match status" value="1"/>
</dbReference>
<reference evidence="9 10" key="1">
    <citation type="submission" date="2018-10" db="EMBL/GenBank/DDBJ databases">
        <authorList>
            <person name="Zhang X."/>
        </authorList>
    </citation>
    <scope>NUCLEOTIDE SEQUENCE [LARGE SCALE GENOMIC DNA]</scope>
    <source>
        <strain evidence="9 10">SK-G1</strain>
    </source>
</reference>
<dbReference type="InterPro" id="IPR004776">
    <property type="entry name" value="Mem_transp_PIN-like"/>
</dbReference>
<feature type="transmembrane region" description="Helical" evidence="8">
    <location>
        <begin position="99"/>
        <end position="121"/>
    </location>
</feature>
<dbReference type="RefSeq" id="WP_122014903.1">
    <property type="nucleotide sequence ID" value="NZ_CP033169.1"/>
</dbReference>
<dbReference type="InterPro" id="IPR038770">
    <property type="entry name" value="Na+/solute_symporter_sf"/>
</dbReference>
<keyword evidence="10" id="KW-1185">Reference proteome</keyword>
<comment type="subcellular location">
    <subcellularLocation>
        <location evidence="1">Cell membrane</location>
        <topology evidence="1">Multi-pass membrane protein</topology>
    </subcellularLocation>
</comment>
<gene>
    <name evidence="9" type="ORF">D2962_10005</name>
</gene>
<evidence type="ECO:0000256" key="8">
    <source>
        <dbReference type="SAM" id="Phobius"/>
    </source>
</evidence>
<evidence type="ECO:0000313" key="10">
    <source>
        <dbReference type="Proteomes" id="UP000280960"/>
    </source>
</evidence>
<feature type="transmembrane region" description="Helical" evidence="8">
    <location>
        <begin position="36"/>
        <end position="55"/>
    </location>
</feature>
<keyword evidence="7 8" id="KW-0472">Membrane</keyword>
<evidence type="ECO:0000256" key="6">
    <source>
        <dbReference type="ARBA" id="ARBA00022989"/>
    </source>
</evidence>
<dbReference type="Proteomes" id="UP000280960">
    <property type="component" value="Chromosome"/>
</dbReference>
<evidence type="ECO:0000256" key="7">
    <source>
        <dbReference type="ARBA" id="ARBA00023136"/>
    </source>
</evidence>
<evidence type="ECO:0000256" key="1">
    <source>
        <dbReference type="ARBA" id="ARBA00004651"/>
    </source>
</evidence>
<feature type="transmembrane region" description="Helical" evidence="8">
    <location>
        <begin position="200"/>
        <end position="220"/>
    </location>
</feature>
<feature type="transmembrane region" description="Helical" evidence="8">
    <location>
        <begin position="169"/>
        <end position="188"/>
    </location>
</feature>
<feature type="transmembrane region" description="Helical" evidence="8">
    <location>
        <begin position="232"/>
        <end position="253"/>
    </location>
</feature>
<feature type="transmembrane region" description="Helical" evidence="8">
    <location>
        <begin position="127"/>
        <end position="149"/>
    </location>
</feature>
<name>A0A3G2R5S2_9FIRM</name>
<keyword evidence="4" id="KW-1003">Cell membrane</keyword>
<accession>A0A3G2R5S2</accession>
<proteinExistence type="inferred from homology"/>
<evidence type="ECO:0000256" key="4">
    <source>
        <dbReference type="ARBA" id="ARBA00022475"/>
    </source>
</evidence>
<feature type="transmembrane region" description="Helical" evidence="8">
    <location>
        <begin position="67"/>
        <end position="87"/>
    </location>
</feature>
<comment type="similarity">
    <text evidence="2">Belongs to the auxin efflux carrier (TC 2.A.69) family.</text>
</comment>